<feature type="transmembrane region" description="Helical" evidence="8">
    <location>
        <begin position="225"/>
        <end position="243"/>
    </location>
</feature>
<dbReference type="InterPro" id="IPR030470">
    <property type="entry name" value="UbiA_prenylTrfase_CS"/>
</dbReference>
<comment type="similarity">
    <text evidence="8">Belongs to the UbiA prenyltransferase family. Protoheme IX farnesyltransferase subfamily.</text>
</comment>
<dbReference type="EC" id="2.5.1.141" evidence="8"/>
<dbReference type="KEGG" id="schv:BRCON_2558"/>
<keyword evidence="2 8" id="KW-0808">Transferase</keyword>
<evidence type="ECO:0000256" key="3">
    <source>
        <dbReference type="ARBA" id="ARBA00022692"/>
    </source>
</evidence>
<evidence type="ECO:0000256" key="1">
    <source>
        <dbReference type="ARBA" id="ARBA00004141"/>
    </source>
</evidence>
<feature type="transmembrane region" description="Helical" evidence="8">
    <location>
        <begin position="249"/>
        <end position="270"/>
    </location>
</feature>
<evidence type="ECO:0000313" key="10">
    <source>
        <dbReference type="Proteomes" id="UP000262583"/>
    </source>
</evidence>
<dbReference type="PROSITE" id="PS00943">
    <property type="entry name" value="UBIA"/>
    <property type="match status" value="1"/>
</dbReference>
<feature type="transmembrane region" description="Helical" evidence="8">
    <location>
        <begin position="128"/>
        <end position="146"/>
    </location>
</feature>
<feature type="transmembrane region" description="Helical" evidence="8">
    <location>
        <begin position="102"/>
        <end position="122"/>
    </location>
</feature>
<organism evidence="9 10">
    <name type="scientific">Sumerlaea chitinivorans</name>
    <dbReference type="NCBI Taxonomy" id="2250252"/>
    <lineage>
        <taxon>Bacteria</taxon>
        <taxon>Candidatus Sumerlaeota</taxon>
        <taxon>Candidatus Sumerlaeia</taxon>
        <taxon>Candidatus Sumerlaeales</taxon>
        <taxon>Candidatus Sumerlaeaceae</taxon>
        <taxon>Candidatus Sumerlaea</taxon>
    </lineage>
</organism>
<keyword evidence="8" id="KW-1003">Cell membrane</keyword>
<dbReference type="Pfam" id="PF01040">
    <property type="entry name" value="UbiA"/>
    <property type="match status" value="1"/>
</dbReference>
<keyword evidence="6 8" id="KW-0472">Membrane</keyword>
<dbReference type="GO" id="GO:0005886">
    <property type="term" value="C:plasma membrane"/>
    <property type="evidence" value="ECO:0007669"/>
    <property type="project" value="UniProtKB-SubCell"/>
</dbReference>
<comment type="miscellaneous">
    <text evidence="8">Carbon 2 of the heme B porphyrin ring is defined according to the Fischer nomenclature.</text>
</comment>
<feature type="transmembrane region" description="Helical" evidence="8">
    <location>
        <begin position="35"/>
        <end position="53"/>
    </location>
</feature>
<feature type="transmembrane region" description="Helical" evidence="8">
    <location>
        <begin position="59"/>
        <end position="81"/>
    </location>
</feature>
<evidence type="ECO:0000256" key="4">
    <source>
        <dbReference type="ARBA" id="ARBA00022989"/>
    </source>
</evidence>
<sequence length="306" mass="32804">MSTYALDSHAKAEAPPVAAAPSWLADLTELFKLRIVAFTAFTAATGFAVASPAEVDYSGLFWAVLACVLAAGGSSALNQYLERDTDALMERTRHRPLPAGRIAPRGALFLGFQLVVAGVTLLALTTNLLAAALLLATVVLYVWVYTPLKRRTALCTIVGAVPGAMPPLVGWAAATGKIEFGGIVLFAIMFLWQLPHFIAIGWVYREDYLRGGLRMLTHLDADGILAARQAFLYSAALFVVGAMPCVAHLAGMTYLLGSFLLGGAFLVLNLRWNLQPSRKHAYGVFFGSLAYLILLFSLLLADRVGA</sequence>
<keyword evidence="4 8" id="KW-1133">Transmembrane helix</keyword>
<feature type="transmembrane region" description="Helical" evidence="8">
    <location>
        <begin position="180"/>
        <end position="204"/>
    </location>
</feature>
<dbReference type="InterPro" id="IPR044878">
    <property type="entry name" value="UbiA_sf"/>
</dbReference>
<dbReference type="InterPro" id="IPR000537">
    <property type="entry name" value="UbiA_prenyltransferase"/>
</dbReference>
<dbReference type="Gene3D" id="1.10.357.140">
    <property type="entry name" value="UbiA prenyltransferase"/>
    <property type="match status" value="1"/>
</dbReference>
<protein>
    <recommendedName>
        <fullName evidence="8">Protoheme IX farnesyltransferase</fullName>
        <ecNumber evidence="8">2.5.1.141</ecNumber>
    </recommendedName>
    <alternativeName>
        <fullName evidence="8">Heme B farnesyltransferase</fullName>
    </alternativeName>
    <alternativeName>
        <fullName evidence="8">Heme O synthase</fullName>
    </alternativeName>
</protein>
<dbReference type="PANTHER" id="PTHR43448:SF2">
    <property type="entry name" value="PROTOHEME IX FARNESYLTRANSFERASE, MITOCHONDRIAL"/>
    <property type="match status" value="1"/>
</dbReference>
<dbReference type="NCBIfam" id="TIGR01473">
    <property type="entry name" value="cyoE_ctaB"/>
    <property type="match status" value="1"/>
</dbReference>
<dbReference type="HAMAP" id="MF_00154">
    <property type="entry name" value="CyoE_CtaB"/>
    <property type="match status" value="1"/>
</dbReference>
<gene>
    <name evidence="8" type="primary">ctaB</name>
    <name evidence="9" type="ORF">BRCON_2558</name>
</gene>
<dbReference type="CDD" id="cd13957">
    <property type="entry name" value="PT_UbiA_Cox10"/>
    <property type="match status" value="1"/>
</dbReference>
<evidence type="ECO:0000256" key="7">
    <source>
        <dbReference type="ARBA" id="ARBA00047690"/>
    </source>
</evidence>
<dbReference type="PANTHER" id="PTHR43448">
    <property type="entry name" value="PROTOHEME IX FARNESYLTRANSFERASE, MITOCHONDRIAL"/>
    <property type="match status" value="1"/>
</dbReference>
<evidence type="ECO:0000256" key="2">
    <source>
        <dbReference type="ARBA" id="ARBA00022679"/>
    </source>
</evidence>
<evidence type="ECO:0000256" key="5">
    <source>
        <dbReference type="ARBA" id="ARBA00023133"/>
    </source>
</evidence>
<dbReference type="GO" id="GO:0008495">
    <property type="term" value="F:protoheme IX farnesyltransferase activity"/>
    <property type="evidence" value="ECO:0007669"/>
    <property type="project" value="UniProtKB-UniRule"/>
</dbReference>
<dbReference type="AlphaFoldDB" id="A0A2Z4Y7U5"/>
<comment type="pathway">
    <text evidence="8">Porphyrin-containing compound metabolism; heme O biosynthesis; heme O from protoheme: step 1/1.</text>
</comment>
<dbReference type="GO" id="GO:0048034">
    <property type="term" value="P:heme O biosynthetic process"/>
    <property type="evidence" value="ECO:0007669"/>
    <property type="project" value="UniProtKB-UniRule"/>
</dbReference>
<evidence type="ECO:0000313" key="9">
    <source>
        <dbReference type="EMBL" id="AXA37300.1"/>
    </source>
</evidence>
<dbReference type="UniPathway" id="UPA00834">
    <property type="reaction ID" value="UER00712"/>
</dbReference>
<dbReference type="EMBL" id="CP030759">
    <property type="protein sequence ID" value="AXA37300.1"/>
    <property type="molecule type" value="Genomic_DNA"/>
</dbReference>
<feature type="transmembrane region" description="Helical" evidence="8">
    <location>
        <begin position="153"/>
        <end position="174"/>
    </location>
</feature>
<reference evidence="9 10" key="1">
    <citation type="submission" date="2018-05" db="EMBL/GenBank/DDBJ databases">
        <title>A metagenomic window into the 2 km-deep terrestrial subsurface aquifer revealed taxonomically and functionally diverse microbial community comprising novel uncultured bacterial lineages.</title>
        <authorList>
            <person name="Kadnikov V.V."/>
            <person name="Mardanov A.V."/>
            <person name="Beletsky A.V."/>
            <person name="Banks D."/>
            <person name="Pimenov N.V."/>
            <person name="Frank Y.A."/>
            <person name="Karnachuk O.V."/>
            <person name="Ravin N.V."/>
        </authorList>
    </citation>
    <scope>NUCLEOTIDE SEQUENCE [LARGE SCALE GENOMIC DNA]</scope>
    <source>
        <strain evidence="9">BY</strain>
    </source>
</reference>
<dbReference type="InterPro" id="IPR006369">
    <property type="entry name" value="Protohaem_IX_farnesylTrfase"/>
</dbReference>
<keyword evidence="5 8" id="KW-0350">Heme biosynthesis</keyword>
<dbReference type="Proteomes" id="UP000262583">
    <property type="component" value="Chromosome"/>
</dbReference>
<dbReference type="GO" id="GO:0006784">
    <property type="term" value="P:heme A biosynthetic process"/>
    <property type="evidence" value="ECO:0007669"/>
    <property type="project" value="TreeGrafter"/>
</dbReference>
<evidence type="ECO:0000256" key="8">
    <source>
        <dbReference type="HAMAP-Rule" id="MF_00154"/>
    </source>
</evidence>
<proteinExistence type="inferred from homology"/>
<comment type="function">
    <text evidence="8">Converts heme B (protoheme IX) to heme O by substitution of the vinyl group on carbon 2 of heme B porphyrin ring with a hydroxyethyl farnesyl side group.</text>
</comment>
<feature type="transmembrane region" description="Helical" evidence="8">
    <location>
        <begin position="282"/>
        <end position="301"/>
    </location>
</feature>
<dbReference type="FunFam" id="1.10.357.140:FF:000006">
    <property type="entry name" value="Protoheme IX farnesyltransferase, mitochondrial"/>
    <property type="match status" value="1"/>
</dbReference>
<accession>A0A2Z4Y7U5</accession>
<comment type="catalytic activity">
    <reaction evidence="7 8">
        <text>heme b + (2E,6E)-farnesyl diphosphate + H2O = Fe(II)-heme o + diphosphate</text>
        <dbReference type="Rhea" id="RHEA:28070"/>
        <dbReference type="ChEBI" id="CHEBI:15377"/>
        <dbReference type="ChEBI" id="CHEBI:33019"/>
        <dbReference type="ChEBI" id="CHEBI:60344"/>
        <dbReference type="ChEBI" id="CHEBI:60530"/>
        <dbReference type="ChEBI" id="CHEBI:175763"/>
        <dbReference type="EC" id="2.5.1.141"/>
    </reaction>
</comment>
<keyword evidence="3 8" id="KW-0812">Transmembrane</keyword>
<comment type="subcellular location">
    <subcellularLocation>
        <location evidence="8">Cell membrane</location>
        <topology evidence="8">Multi-pass membrane protein</topology>
    </subcellularLocation>
    <subcellularLocation>
        <location evidence="1">Membrane</location>
        <topology evidence="1">Multi-pass membrane protein</topology>
    </subcellularLocation>
</comment>
<name>A0A2Z4Y7U5_SUMC1</name>
<evidence type="ECO:0000256" key="6">
    <source>
        <dbReference type="ARBA" id="ARBA00023136"/>
    </source>
</evidence>